<sequence>MTDFRSKVARTDLARTLRGASYRSLMAATPFGSGEPGSSTGNRRPRNAFTLFTQSAIKALMGSS</sequence>
<name>A0A1B4G6A6_9BURK</name>
<reference evidence="2 3" key="1">
    <citation type="submission" date="2015-12" db="EMBL/GenBank/DDBJ databases">
        <title>Diversity of Burkholderia near neighbor genomes.</title>
        <authorList>
            <person name="Sahl J."/>
            <person name="Wagner D."/>
            <person name="Keim P."/>
        </authorList>
    </citation>
    <scope>NUCLEOTIDE SEQUENCE [LARGE SCALE GENOMIC DNA]</scope>
    <source>
        <strain evidence="2 3">BDU8</strain>
    </source>
</reference>
<feature type="region of interest" description="Disordered" evidence="1">
    <location>
        <begin position="27"/>
        <end position="46"/>
    </location>
</feature>
<dbReference type="AlphaFoldDB" id="A0A1B4G6A6"/>
<protein>
    <submittedName>
        <fullName evidence="2">Uncharacterized protein</fullName>
    </submittedName>
</protein>
<gene>
    <name evidence="2" type="ORF">WS71_30850</name>
</gene>
<evidence type="ECO:0000256" key="1">
    <source>
        <dbReference type="SAM" id="MobiDB-lite"/>
    </source>
</evidence>
<dbReference type="EMBL" id="CP013389">
    <property type="protein sequence ID" value="AOJ11457.1"/>
    <property type="molecule type" value="Genomic_DNA"/>
</dbReference>
<accession>A0A1B4G6A6</accession>
<evidence type="ECO:0000313" key="2">
    <source>
        <dbReference type="EMBL" id="AOJ11457.1"/>
    </source>
</evidence>
<organism evidence="2 3">
    <name type="scientific">Burkholderia mayonis</name>
    <dbReference type="NCBI Taxonomy" id="1385591"/>
    <lineage>
        <taxon>Bacteria</taxon>
        <taxon>Pseudomonadati</taxon>
        <taxon>Pseudomonadota</taxon>
        <taxon>Betaproteobacteria</taxon>
        <taxon>Burkholderiales</taxon>
        <taxon>Burkholderiaceae</taxon>
        <taxon>Burkholderia</taxon>
        <taxon>pseudomallei group</taxon>
    </lineage>
</organism>
<dbReference type="Proteomes" id="UP000067711">
    <property type="component" value="Chromosome 1"/>
</dbReference>
<proteinExistence type="predicted"/>
<evidence type="ECO:0000313" key="3">
    <source>
        <dbReference type="Proteomes" id="UP000067711"/>
    </source>
</evidence>